<keyword evidence="2" id="KW-1185">Reference proteome</keyword>
<dbReference type="KEGG" id="tje:TJEJU_2261"/>
<dbReference type="AlphaFoldDB" id="A0A238U9T7"/>
<reference evidence="1 2" key="1">
    <citation type="submission" date="2017-07" db="EMBL/GenBank/DDBJ databases">
        <authorList>
            <person name="Sun Z.S."/>
            <person name="Albrecht U."/>
            <person name="Echele G."/>
            <person name="Lee C.C."/>
        </authorList>
    </citation>
    <scope>NUCLEOTIDE SEQUENCE [LARGE SCALE GENOMIC DNA]</scope>
    <source>
        <strain evidence="2">type strain: KCTC 22618</strain>
    </source>
</reference>
<accession>A0A238U9T7</accession>
<evidence type="ECO:0000313" key="2">
    <source>
        <dbReference type="Proteomes" id="UP000215214"/>
    </source>
</evidence>
<evidence type="ECO:0000313" key="1">
    <source>
        <dbReference type="EMBL" id="SNR15947.1"/>
    </source>
</evidence>
<protein>
    <submittedName>
        <fullName evidence="1">Uncharacterized protein</fullName>
    </submittedName>
</protein>
<sequence>MEKKILTNEQLSKRFFRRLKDYRNSRKLIFFDEVDFKQTNLQIQINEDDVPIVLLKLKNSEQILITIRAFHHIKKSVVTKIEAKDLEECKYLPHENALELRQKSLFHKLKNKFELTFLIGTVRIQTKDNSFIDVYMARAKYLFVLGDMIRMLRDYSG</sequence>
<dbReference type="RefSeq" id="WP_095072117.1">
    <property type="nucleotide sequence ID" value="NZ_LT899436.1"/>
</dbReference>
<dbReference type="OrthoDB" id="1161524at2"/>
<dbReference type="EMBL" id="LT899436">
    <property type="protein sequence ID" value="SNR15947.1"/>
    <property type="molecule type" value="Genomic_DNA"/>
</dbReference>
<gene>
    <name evidence="1" type="ORF">TJEJU_2261</name>
</gene>
<dbReference type="Proteomes" id="UP000215214">
    <property type="component" value="Chromosome TJEJU"/>
</dbReference>
<organism evidence="1 2">
    <name type="scientific">Tenacibaculum jejuense</name>
    <dbReference type="NCBI Taxonomy" id="584609"/>
    <lineage>
        <taxon>Bacteria</taxon>
        <taxon>Pseudomonadati</taxon>
        <taxon>Bacteroidota</taxon>
        <taxon>Flavobacteriia</taxon>
        <taxon>Flavobacteriales</taxon>
        <taxon>Flavobacteriaceae</taxon>
        <taxon>Tenacibaculum</taxon>
    </lineage>
</organism>
<proteinExistence type="predicted"/>
<name>A0A238U9T7_9FLAO</name>